<evidence type="ECO:0000256" key="6">
    <source>
        <dbReference type="ARBA" id="ARBA00022962"/>
    </source>
</evidence>
<dbReference type="AlphaFoldDB" id="A0A2S2DZZ0"/>
<dbReference type="InterPro" id="IPR017932">
    <property type="entry name" value="GATase_2_dom"/>
</dbReference>
<evidence type="ECO:0000256" key="5">
    <source>
        <dbReference type="ARBA" id="ARBA00022840"/>
    </source>
</evidence>
<evidence type="ECO:0000259" key="11">
    <source>
        <dbReference type="PROSITE" id="PS51278"/>
    </source>
</evidence>
<feature type="binding site" evidence="9">
    <location>
        <position position="289"/>
    </location>
    <ligand>
        <name>ATP</name>
        <dbReference type="ChEBI" id="CHEBI:30616"/>
    </ligand>
</feature>
<dbReference type="InterPro" id="IPR051786">
    <property type="entry name" value="ASN_synthetase/amidase"/>
</dbReference>
<protein>
    <recommendedName>
        <fullName evidence="3">asparagine synthase (glutamine-hydrolyzing)</fullName>
        <ecNumber evidence="3">6.3.5.4</ecNumber>
    </recommendedName>
</protein>
<keyword evidence="6 8" id="KW-0315">Glutamine amidotransferase</keyword>
<keyword evidence="5 9" id="KW-0067">ATP-binding</keyword>
<gene>
    <name evidence="12" type="ORF">HME7025_02487</name>
</gene>
<feature type="binding site" evidence="9">
    <location>
        <begin position="363"/>
        <end position="364"/>
    </location>
    <ligand>
        <name>ATP</name>
        <dbReference type="ChEBI" id="CHEBI:30616"/>
    </ligand>
</feature>
<evidence type="ECO:0000256" key="9">
    <source>
        <dbReference type="PIRSR" id="PIRSR001589-2"/>
    </source>
</evidence>
<dbReference type="GO" id="GO:0004066">
    <property type="term" value="F:asparagine synthase (glutamine-hydrolyzing) activity"/>
    <property type="evidence" value="ECO:0007669"/>
    <property type="project" value="UniProtKB-EC"/>
</dbReference>
<comment type="pathway">
    <text evidence="1">Amino-acid biosynthesis; L-asparagine biosynthesis; L-asparagine from L-aspartate (L-Gln route): step 1/1.</text>
</comment>
<evidence type="ECO:0000256" key="3">
    <source>
        <dbReference type="ARBA" id="ARBA00012737"/>
    </source>
</evidence>
<dbReference type="GO" id="GO:0005524">
    <property type="term" value="F:ATP binding"/>
    <property type="evidence" value="ECO:0007669"/>
    <property type="project" value="UniProtKB-KW"/>
</dbReference>
<keyword evidence="13" id="KW-1185">Reference proteome</keyword>
<feature type="domain" description="Glutamine amidotransferase type-2" evidence="11">
    <location>
        <begin position="2"/>
        <end position="212"/>
    </location>
</feature>
<dbReference type="PROSITE" id="PS51278">
    <property type="entry name" value="GATASE_TYPE_2"/>
    <property type="match status" value="1"/>
</dbReference>
<dbReference type="InterPro" id="IPR014729">
    <property type="entry name" value="Rossmann-like_a/b/a_fold"/>
</dbReference>
<dbReference type="PANTHER" id="PTHR43284">
    <property type="entry name" value="ASPARAGINE SYNTHETASE (GLUTAMINE-HYDROLYZING)"/>
    <property type="match status" value="1"/>
</dbReference>
<dbReference type="CDD" id="cd01991">
    <property type="entry name" value="Asn_synthase_B_C"/>
    <property type="match status" value="1"/>
</dbReference>
<keyword evidence="8" id="KW-0061">Asparagine biosynthesis</keyword>
<dbReference type="KEGG" id="psez:HME7025_02487"/>
<sequence length="625" mass="71520">MCGICGVISKEAKEDREVQVRRMNQAIYHRGPDDDGFFSNETCTLAMRRLAIIDLKTGKQPLYSDCGRYLIFFNGEIYNYKELRETLIALSCEFKSNSDTEVVVNLFKYFGKDMVCKLQGMFAFCIYDLVENSYFFARDRFGEKPFYYHFEDGNFIFSSEVKSLLESKAFVPRLNKSKLGSYIRLGYVDEPSTLLKHVFTLPPGCYLELSSDRQISITSYAHITYRPDSNIQSLEDAAHFIKPYYEKAVQKQLVSDVPIGAFLSGGIDSSSVVAMMAQLSDKPIQTFTVKFQTKGYDESKIARLVSERYQTDHHEIVIENSQFKEVQFWRILDHVGLPFPDSSAIPTDIVTGEISKYVKVALSGDGGDEVFGGYTVFDWLSTLRSMSSVPPGLRSLGHWGISTLNQGLNNNKLRQLTKVLKISGLPIPRLIQETHALFDSSELEELFQGELDYPEFEEYQSEDSLLRNAMRYRIKYDLPLDMLIKVDRMSMANSLEVRSPFLDPVLFEASCVLPDQFLRNKGLGKLVIRKMMENSLPEEVFNHPKSGFSIPLHDFRNEEFKSLAKQLLLAPYMVELFERRSLEKVLRSGITGTKDNGSGSIYRKTHQLWSLMMLSGWIKRFDVTV</sequence>
<dbReference type="EC" id="6.3.5.4" evidence="3"/>
<evidence type="ECO:0000256" key="2">
    <source>
        <dbReference type="ARBA" id="ARBA00005752"/>
    </source>
</evidence>
<reference evidence="13" key="1">
    <citation type="submission" date="2018-05" db="EMBL/GenBank/DDBJ databases">
        <title>Pseudarcicella sp. HME7025 Genome sequencing and assembly.</title>
        <authorList>
            <person name="Kim H."/>
            <person name="Kang H."/>
            <person name="Joh K."/>
        </authorList>
    </citation>
    <scope>NUCLEOTIDE SEQUENCE [LARGE SCALE GENOMIC DNA]</scope>
    <source>
        <strain evidence="13">HME7025</strain>
    </source>
</reference>
<dbReference type="InterPro" id="IPR006426">
    <property type="entry name" value="Asn_synth_AEB"/>
</dbReference>
<dbReference type="GO" id="GO:0006529">
    <property type="term" value="P:asparagine biosynthetic process"/>
    <property type="evidence" value="ECO:0007669"/>
    <property type="project" value="UniProtKB-KW"/>
</dbReference>
<dbReference type="PIRSF" id="PIRSF001589">
    <property type="entry name" value="Asn_synthetase_glu-h"/>
    <property type="match status" value="1"/>
</dbReference>
<dbReference type="OrthoDB" id="9763290at2"/>
<evidence type="ECO:0000256" key="1">
    <source>
        <dbReference type="ARBA" id="ARBA00005187"/>
    </source>
</evidence>
<evidence type="ECO:0000256" key="10">
    <source>
        <dbReference type="PIRSR" id="PIRSR001589-3"/>
    </source>
</evidence>
<feature type="site" description="Important for beta-aspartyl-AMP intermediate formation" evidence="10">
    <location>
        <position position="365"/>
    </location>
</feature>
<comment type="similarity">
    <text evidence="2">Belongs to the asparagine synthetase family.</text>
</comment>
<dbReference type="Gene3D" id="3.60.20.10">
    <property type="entry name" value="Glutamine Phosphoribosylpyrophosphate, subunit 1, domain 1"/>
    <property type="match status" value="1"/>
</dbReference>
<dbReference type="InterPro" id="IPR029055">
    <property type="entry name" value="Ntn_hydrolases_N"/>
</dbReference>
<dbReference type="Pfam" id="PF13537">
    <property type="entry name" value="GATase_7"/>
    <property type="match status" value="1"/>
</dbReference>
<keyword evidence="12" id="KW-0436">Ligase</keyword>
<organism evidence="12 13">
    <name type="scientific">Aquirufa nivalisilvae</name>
    <dbReference type="NCBI Taxonomy" id="2516557"/>
    <lineage>
        <taxon>Bacteria</taxon>
        <taxon>Pseudomonadati</taxon>
        <taxon>Bacteroidota</taxon>
        <taxon>Cytophagia</taxon>
        <taxon>Cytophagales</taxon>
        <taxon>Flectobacillaceae</taxon>
        <taxon>Aquirufa</taxon>
    </lineage>
</organism>
<dbReference type="SUPFAM" id="SSF52402">
    <property type="entry name" value="Adenine nucleotide alpha hydrolases-like"/>
    <property type="match status" value="1"/>
</dbReference>
<dbReference type="InterPro" id="IPR001962">
    <property type="entry name" value="Asn_synthase"/>
</dbReference>
<feature type="active site" description="For GATase activity" evidence="8">
    <location>
        <position position="2"/>
    </location>
</feature>
<accession>A0A2S2DZZ0</accession>
<dbReference type="CDD" id="cd00712">
    <property type="entry name" value="AsnB"/>
    <property type="match status" value="1"/>
</dbReference>
<name>A0A2S2DZZ0_9BACT</name>
<feature type="binding site" evidence="9">
    <location>
        <position position="99"/>
    </location>
    <ligand>
        <name>L-glutamine</name>
        <dbReference type="ChEBI" id="CHEBI:58359"/>
    </ligand>
</feature>
<dbReference type="EMBL" id="CP029346">
    <property type="protein sequence ID" value="AWL10327.1"/>
    <property type="molecule type" value="Genomic_DNA"/>
</dbReference>
<evidence type="ECO:0000256" key="4">
    <source>
        <dbReference type="ARBA" id="ARBA00022741"/>
    </source>
</evidence>
<comment type="catalytic activity">
    <reaction evidence="7">
        <text>L-aspartate + L-glutamine + ATP + H2O = L-asparagine + L-glutamate + AMP + diphosphate + H(+)</text>
        <dbReference type="Rhea" id="RHEA:12228"/>
        <dbReference type="ChEBI" id="CHEBI:15377"/>
        <dbReference type="ChEBI" id="CHEBI:15378"/>
        <dbReference type="ChEBI" id="CHEBI:29985"/>
        <dbReference type="ChEBI" id="CHEBI:29991"/>
        <dbReference type="ChEBI" id="CHEBI:30616"/>
        <dbReference type="ChEBI" id="CHEBI:33019"/>
        <dbReference type="ChEBI" id="CHEBI:58048"/>
        <dbReference type="ChEBI" id="CHEBI:58359"/>
        <dbReference type="ChEBI" id="CHEBI:456215"/>
        <dbReference type="EC" id="6.3.5.4"/>
    </reaction>
</comment>
<dbReference type="Gene3D" id="3.40.50.620">
    <property type="entry name" value="HUPs"/>
    <property type="match status" value="1"/>
</dbReference>
<evidence type="ECO:0000313" key="13">
    <source>
        <dbReference type="Proteomes" id="UP000245468"/>
    </source>
</evidence>
<keyword evidence="8" id="KW-0028">Amino-acid biosynthesis</keyword>
<dbReference type="Proteomes" id="UP000245468">
    <property type="component" value="Chromosome"/>
</dbReference>
<evidence type="ECO:0000256" key="8">
    <source>
        <dbReference type="PIRSR" id="PIRSR001589-1"/>
    </source>
</evidence>
<proteinExistence type="inferred from homology"/>
<dbReference type="InterPro" id="IPR033738">
    <property type="entry name" value="AsnB_N"/>
</dbReference>
<evidence type="ECO:0000313" key="12">
    <source>
        <dbReference type="EMBL" id="AWL10327.1"/>
    </source>
</evidence>
<evidence type="ECO:0000256" key="7">
    <source>
        <dbReference type="ARBA" id="ARBA00048741"/>
    </source>
</evidence>
<dbReference type="RefSeq" id="WP_109324522.1">
    <property type="nucleotide sequence ID" value="NZ_CP029346.1"/>
</dbReference>
<dbReference type="NCBIfam" id="TIGR01536">
    <property type="entry name" value="asn_synth_AEB"/>
    <property type="match status" value="1"/>
</dbReference>
<dbReference type="GO" id="GO:0005829">
    <property type="term" value="C:cytosol"/>
    <property type="evidence" value="ECO:0007669"/>
    <property type="project" value="TreeGrafter"/>
</dbReference>
<dbReference type="Pfam" id="PF00733">
    <property type="entry name" value="Asn_synthase"/>
    <property type="match status" value="1"/>
</dbReference>
<dbReference type="PANTHER" id="PTHR43284:SF1">
    <property type="entry name" value="ASPARAGINE SYNTHETASE"/>
    <property type="match status" value="1"/>
</dbReference>
<dbReference type="SUPFAM" id="SSF56235">
    <property type="entry name" value="N-terminal nucleophile aminohydrolases (Ntn hydrolases)"/>
    <property type="match status" value="1"/>
</dbReference>
<keyword evidence="4 9" id="KW-0547">Nucleotide-binding</keyword>